<name>A0ABU6JQK7_9GAMM</name>
<dbReference type="Gene3D" id="3.10.450.50">
    <property type="match status" value="1"/>
</dbReference>
<comment type="caution">
    <text evidence="3">The sequence shown here is derived from an EMBL/GenBank/DDBJ whole genome shotgun (WGS) entry which is preliminary data.</text>
</comment>
<dbReference type="RefSeq" id="WP_327617985.1">
    <property type="nucleotide sequence ID" value="NZ_JAYWTM010000007.1"/>
</dbReference>
<dbReference type="InterPro" id="IPR032710">
    <property type="entry name" value="NTF2-like_dom_sf"/>
</dbReference>
<sequence length="153" mass="17989">MMTENKVRTSNRNIVEQYMNTYGQARLSRHELFDEEGCGGLWTTDSGEPVVIKGKKQLAKHAVWSLACFPDWRWYNVKIFDTQDPDIFWVECDGKGEINFKGYPKGFYQNHFIHYFQFKNGKIILQREFMNPCQQFRALGIDVPEIIREGIPT</sequence>
<accession>A0ABU6JQK7</accession>
<keyword evidence="2" id="KW-0045">Antibiotic biosynthesis</keyword>
<comment type="similarity">
    <text evidence="1">Belongs to the PhzA/PhzB family.</text>
</comment>
<dbReference type="SUPFAM" id="SSF54427">
    <property type="entry name" value="NTF2-like"/>
    <property type="match status" value="1"/>
</dbReference>
<dbReference type="Pfam" id="PF03284">
    <property type="entry name" value="PHZA_PHZB"/>
    <property type="match status" value="1"/>
</dbReference>
<evidence type="ECO:0000256" key="2">
    <source>
        <dbReference type="ARBA" id="ARBA00023194"/>
    </source>
</evidence>
<dbReference type="Proteomes" id="UP001309705">
    <property type="component" value="Unassembled WGS sequence"/>
</dbReference>
<dbReference type="InterPro" id="IPR004964">
    <property type="entry name" value="PhzA_PhzB"/>
</dbReference>
<evidence type="ECO:0000313" key="3">
    <source>
        <dbReference type="EMBL" id="MEC5342989.1"/>
    </source>
</evidence>
<keyword evidence="4" id="KW-1185">Reference proteome</keyword>
<evidence type="ECO:0000256" key="1">
    <source>
        <dbReference type="ARBA" id="ARBA00009377"/>
    </source>
</evidence>
<protein>
    <submittedName>
        <fullName evidence="3">PhzA/PhzB family protein</fullName>
    </submittedName>
</protein>
<proteinExistence type="inferred from homology"/>
<dbReference type="EMBL" id="JAYWTM010000007">
    <property type="protein sequence ID" value="MEC5342989.1"/>
    <property type="molecule type" value="Genomic_DNA"/>
</dbReference>
<organism evidence="3 4">
    <name type="scientific">Brenneria populi</name>
    <dbReference type="NCBI Taxonomy" id="1505588"/>
    <lineage>
        <taxon>Bacteria</taxon>
        <taxon>Pseudomonadati</taxon>
        <taxon>Pseudomonadota</taxon>
        <taxon>Gammaproteobacteria</taxon>
        <taxon>Enterobacterales</taxon>
        <taxon>Pectobacteriaceae</taxon>
        <taxon>Brenneria</taxon>
    </lineage>
</organism>
<gene>
    <name evidence="3" type="ORF">VSX58_10305</name>
</gene>
<evidence type="ECO:0000313" key="4">
    <source>
        <dbReference type="Proteomes" id="UP001309705"/>
    </source>
</evidence>
<reference evidence="3 4" key="1">
    <citation type="journal article" date="2017" name="Int. J. Syst. Evol. Microbiol.">
        <title>Brenneria populi subsp. brevivirga subsp. nov. isolated from symptomatic bark of Populus x euramericana canker, and description of Brenneria populi subsp. populi subsp. nov.</title>
        <authorList>
            <person name="Zheng M.H."/>
            <person name="Piao C.G."/>
            <person name="Xue H."/>
            <person name="Guo M.W."/>
            <person name="Li Y."/>
        </authorList>
    </citation>
    <scope>NUCLEOTIDE SEQUENCE [LARGE SCALE GENOMIC DNA]</scope>
    <source>
        <strain evidence="3 4">D9-5</strain>
    </source>
</reference>